<feature type="non-terminal residue" evidence="12">
    <location>
        <position position="174"/>
    </location>
</feature>
<dbReference type="Proteomes" id="UP000703893">
    <property type="component" value="Unassembled WGS sequence"/>
</dbReference>
<comment type="caution">
    <text evidence="12">The sequence shown here is derived from an EMBL/GenBank/DDBJ whole genome shotgun (WGS) entry which is preliminary data.</text>
</comment>
<evidence type="ECO:0000256" key="3">
    <source>
        <dbReference type="ARBA" id="ARBA00016337"/>
    </source>
</evidence>
<evidence type="ECO:0000256" key="1">
    <source>
        <dbReference type="ARBA" id="ARBA00001946"/>
    </source>
</evidence>
<gene>
    <name evidence="12" type="ORF">FJZ00_14740</name>
</gene>
<evidence type="ECO:0000256" key="11">
    <source>
        <dbReference type="SAM" id="SignalP"/>
    </source>
</evidence>
<name>A0A938BPS2_9BACT</name>
<evidence type="ECO:0000256" key="10">
    <source>
        <dbReference type="ARBA" id="ARBA00048540"/>
    </source>
</evidence>
<dbReference type="InterPro" id="IPR003374">
    <property type="entry name" value="ApbE-like_sf"/>
</dbReference>
<accession>A0A938BPS2</accession>
<dbReference type="GO" id="GO:0046872">
    <property type="term" value="F:metal ion binding"/>
    <property type="evidence" value="ECO:0007669"/>
    <property type="project" value="UniProtKB-KW"/>
</dbReference>
<dbReference type="PANTHER" id="PTHR30040">
    <property type="entry name" value="THIAMINE BIOSYNTHESIS LIPOPROTEIN APBE"/>
    <property type="match status" value="1"/>
</dbReference>
<dbReference type="EC" id="2.7.1.180" evidence="2"/>
<evidence type="ECO:0000256" key="4">
    <source>
        <dbReference type="ARBA" id="ARBA00022630"/>
    </source>
</evidence>
<evidence type="ECO:0000313" key="12">
    <source>
        <dbReference type="EMBL" id="MBM3276409.1"/>
    </source>
</evidence>
<keyword evidence="7" id="KW-0274">FAD</keyword>
<evidence type="ECO:0000256" key="6">
    <source>
        <dbReference type="ARBA" id="ARBA00022723"/>
    </source>
</evidence>
<dbReference type="InterPro" id="IPR024932">
    <property type="entry name" value="ApbE"/>
</dbReference>
<dbReference type="AlphaFoldDB" id="A0A938BPS2"/>
<feature type="signal peptide" evidence="11">
    <location>
        <begin position="1"/>
        <end position="21"/>
    </location>
</feature>
<comment type="catalytic activity">
    <reaction evidence="10">
        <text>L-threonyl-[protein] + FAD = FMN-L-threonyl-[protein] + AMP + H(+)</text>
        <dbReference type="Rhea" id="RHEA:36847"/>
        <dbReference type="Rhea" id="RHEA-COMP:11060"/>
        <dbReference type="Rhea" id="RHEA-COMP:11061"/>
        <dbReference type="ChEBI" id="CHEBI:15378"/>
        <dbReference type="ChEBI" id="CHEBI:30013"/>
        <dbReference type="ChEBI" id="CHEBI:57692"/>
        <dbReference type="ChEBI" id="CHEBI:74257"/>
        <dbReference type="ChEBI" id="CHEBI:456215"/>
        <dbReference type="EC" id="2.7.1.180"/>
    </reaction>
</comment>
<evidence type="ECO:0000256" key="9">
    <source>
        <dbReference type="ARBA" id="ARBA00031306"/>
    </source>
</evidence>
<dbReference type="Pfam" id="PF02424">
    <property type="entry name" value="ApbE"/>
    <property type="match status" value="1"/>
</dbReference>
<evidence type="ECO:0000256" key="7">
    <source>
        <dbReference type="ARBA" id="ARBA00022827"/>
    </source>
</evidence>
<proteinExistence type="predicted"/>
<keyword evidence="5 12" id="KW-0808">Transferase</keyword>
<evidence type="ECO:0000256" key="2">
    <source>
        <dbReference type="ARBA" id="ARBA00011955"/>
    </source>
</evidence>
<keyword evidence="6" id="KW-0479">Metal-binding</keyword>
<keyword evidence="4" id="KW-0285">Flavoprotein</keyword>
<evidence type="ECO:0000313" key="13">
    <source>
        <dbReference type="Proteomes" id="UP000703893"/>
    </source>
</evidence>
<dbReference type="SUPFAM" id="SSF143631">
    <property type="entry name" value="ApbE-like"/>
    <property type="match status" value="1"/>
</dbReference>
<dbReference type="PANTHER" id="PTHR30040:SF2">
    <property type="entry name" value="FAD:PROTEIN FMN TRANSFERASE"/>
    <property type="match status" value="1"/>
</dbReference>
<sequence length="174" mass="19046">MMGNWAATALLLAVASGSAPAADGWLIRARYQMGTIWTIQARGPGVETAVEAAFDEIDRIERLLSTYRSDSEISRVNRQAGRAFVKVSPETSGLLRRSLAYARESGGAFDPTVGPLVRAWGFKHRDYRVPTPSALARARRSVGYRRVEMDAVRGIRLARQGMELDFGAIGKGYA</sequence>
<protein>
    <recommendedName>
        <fullName evidence="3">FAD:protein FMN transferase</fullName>
        <ecNumber evidence="2">2.7.1.180</ecNumber>
    </recommendedName>
    <alternativeName>
        <fullName evidence="9">Flavin transferase</fullName>
    </alternativeName>
</protein>
<evidence type="ECO:0000256" key="8">
    <source>
        <dbReference type="ARBA" id="ARBA00022842"/>
    </source>
</evidence>
<keyword evidence="8" id="KW-0460">Magnesium</keyword>
<organism evidence="12 13">
    <name type="scientific">Candidatus Tanganyikabacteria bacterium</name>
    <dbReference type="NCBI Taxonomy" id="2961651"/>
    <lineage>
        <taxon>Bacteria</taxon>
        <taxon>Bacillati</taxon>
        <taxon>Candidatus Sericytochromatia</taxon>
        <taxon>Candidatus Tanganyikabacteria</taxon>
    </lineage>
</organism>
<keyword evidence="11" id="KW-0732">Signal</keyword>
<dbReference type="GO" id="GO:0016740">
    <property type="term" value="F:transferase activity"/>
    <property type="evidence" value="ECO:0007669"/>
    <property type="project" value="UniProtKB-KW"/>
</dbReference>
<feature type="chain" id="PRO_5037198706" description="FAD:protein FMN transferase" evidence="11">
    <location>
        <begin position="22"/>
        <end position="174"/>
    </location>
</feature>
<comment type="cofactor">
    <cofactor evidence="1">
        <name>Mg(2+)</name>
        <dbReference type="ChEBI" id="CHEBI:18420"/>
    </cofactor>
</comment>
<reference evidence="12 13" key="1">
    <citation type="submission" date="2019-03" db="EMBL/GenBank/DDBJ databases">
        <title>Lake Tanganyika Metagenome-Assembled Genomes (MAGs).</title>
        <authorList>
            <person name="Tran P."/>
        </authorList>
    </citation>
    <scope>NUCLEOTIDE SEQUENCE [LARGE SCALE GENOMIC DNA]</scope>
    <source>
        <strain evidence="12">K_DeepCast_65m_m2_236</strain>
    </source>
</reference>
<dbReference type="EMBL" id="VGJX01001012">
    <property type="protein sequence ID" value="MBM3276409.1"/>
    <property type="molecule type" value="Genomic_DNA"/>
</dbReference>
<dbReference type="Gene3D" id="3.10.520.10">
    <property type="entry name" value="ApbE-like domains"/>
    <property type="match status" value="1"/>
</dbReference>
<evidence type="ECO:0000256" key="5">
    <source>
        <dbReference type="ARBA" id="ARBA00022679"/>
    </source>
</evidence>